<organism evidence="2 3">
    <name type="scientific">Edaphochlamys debaryana</name>
    <dbReference type="NCBI Taxonomy" id="47281"/>
    <lineage>
        <taxon>Eukaryota</taxon>
        <taxon>Viridiplantae</taxon>
        <taxon>Chlorophyta</taxon>
        <taxon>core chlorophytes</taxon>
        <taxon>Chlorophyceae</taxon>
        <taxon>CS clade</taxon>
        <taxon>Chlamydomonadales</taxon>
        <taxon>Chlamydomonadales incertae sedis</taxon>
        <taxon>Edaphochlamys</taxon>
    </lineage>
</organism>
<accession>A0A835XHC3</accession>
<reference evidence="2" key="1">
    <citation type="journal article" date="2020" name="bioRxiv">
        <title>Comparative genomics of Chlamydomonas.</title>
        <authorList>
            <person name="Craig R.J."/>
            <person name="Hasan A.R."/>
            <person name="Ness R.W."/>
            <person name="Keightley P.D."/>
        </authorList>
    </citation>
    <scope>NUCLEOTIDE SEQUENCE</scope>
    <source>
        <strain evidence="2">CCAP 11/70</strain>
    </source>
</reference>
<evidence type="ECO:0000256" key="1">
    <source>
        <dbReference type="SAM" id="MobiDB-lite"/>
    </source>
</evidence>
<protein>
    <submittedName>
        <fullName evidence="2">Uncharacterized protein</fullName>
    </submittedName>
</protein>
<feature type="region of interest" description="Disordered" evidence="1">
    <location>
        <begin position="1"/>
        <end position="37"/>
    </location>
</feature>
<gene>
    <name evidence="2" type="ORF">HYH03_017050</name>
</gene>
<proteinExistence type="predicted"/>
<feature type="compositionally biased region" description="Basic and acidic residues" evidence="1">
    <location>
        <begin position="1"/>
        <end position="14"/>
    </location>
</feature>
<comment type="caution">
    <text evidence="2">The sequence shown here is derived from an EMBL/GenBank/DDBJ whole genome shotgun (WGS) entry which is preliminary data.</text>
</comment>
<feature type="compositionally biased region" description="Basic and acidic residues" evidence="1">
    <location>
        <begin position="346"/>
        <end position="361"/>
    </location>
</feature>
<evidence type="ECO:0000313" key="3">
    <source>
        <dbReference type="Proteomes" id="UP000612055"/>
    </source>
</evidence>
<keyword evidence="3" id="KW-1185">Reference proteome</keyword>
<dbReference type="EMBL" id="JAEHOE010000157">
    <property type="protein sequence ID" value="KAG2484098.1"/>
    <property type="molecule type" value="Genomic_DNA"/>
</dbReference>
<sequence length="386" mass="42198">MERTQEQSKFHMELRSSTSSLGKAQGSLPAQTPRGTVLGPVRTAAKSVGLRTDSRVRVFNTDMVRMERYVDGLQLDNQHMRASNERLSKYNSELSLLNASLRSRIKTLEDARMKDRHLKSEYGAYQNVLMRNVSSADTTERSLRERLEVAERSAEFFATQYGVRAGLSAVTLMPDCDQDTAQQYARVSVGLPSDRLLKCTNGGEYGFPDAKYVMEGATARLATTMINSPSAHFAIIAMNHQDYKLPAKPPLMSAIDKGVAMSFRMIEEYRKLSTGKKVELAEPCLMTSPFANPENQPKDHADGASAPLVRPGSGGSEAANNQPSSEAGGSGPCLPPKKRKPAYPRAHWEESARKSAERHVEAAAAAAAVIALIADETDGSDMEVVE</sequence>
<evidence type="ECO:0000313" key="2">
    <source>
        <dbReference type="EMBL" id="KAG2484098.1"/>
    </source>
</evidence>
<feature type="region of interest" description="Disordered" evidence="1">
    <location>
        <begin position="288"/>
        <end position="361"/>
    </location>
</feature>
<dbReference type="AlphaFoldDB" id="A0A835XHC3"/>
<feature type="compositionally biased region" description="Polar residues" evidence="1">
    <location>
        <begin position="15"/>
        <end position="34"/>
    </location>
</feature>
<name>A0A835XHC3_9CHLO</name>
<feature type="compositionally biased region" description="Polar residues" evidence="1">
    <location>
        <begin position="318"/>
        <end position="327"/>
    </location>
</feature>
<dbReference type="Proteomes" id="UP000612055">
    <property type="component" value="Unassembled WGS sequence"/>
</dbReference>